<dbReference type="AlphaFoldDB" id="A0A8I2YEV4"/>
<dbReference type="OrthoDB" id="3263416at2759"/>
<dbReference type="InterPro" id="IPR012337">
    <property type="entry name" value="RNaseH-like_sf"/>
</dbReference>
<accession>A0A8I2YEV4</accession>
<keyword evidence="2" id="KW-1185">Reference proteome</keyword>
<dbReference type="EMBL" id="JAGFBS010000047">
    <property type="protein sequence ID" value="KAG6370620.1"/>
    <property type="molecule type" value="Genomic_DNA"/>
</dbReference>
<comment type="caution">
    <text evidence="1">The sequence shown here is derived from an EMBL/GenBank/DDBJ whole genome shotgun (WGS) entry which is preliminary data.</text>
</comment>
<dbReference type="SUPFAM" id="SSF53098">
    <property type="entry name" value="Ribonuclease H-like"/>
    <property type="match status" value="1"/>
</dbReference>
<protein>
    <submittedName>
        <fullName evidence="1">Uncharacterized protein</fullName>
    </submittedName>
</protein>
<evidence type="ECO:0000313" key="2">
    <source>
        <dbReference type="Proteomes" id="UP000683000"/>
    </source>
</evidence>
<proteinExistence type="predicted"/>
<evidence type="ECO:0000313" key="1">
    <source>
        <dbReference type="EMBL" id="KAG6370620.1"/>
    </source>
</evidence>
<reference evidence="1" key="1">
    <citation type="submission" date="2021-03" db="EMBL/GenBank/DDBJ databases">
        <title>Evolutionary innovations through gain and loss of genes in the ectomycorrhizal Boletales.</title>
        <authorList>
            <person name="Wu G."/>
            <person name="Miyauchi S."/>
            <person name="Morin E."/>
            <person name="Yang Z.-L."/>
            <person name="Xu J."/>
            <person name="Martin F.M."/>
        </authorList>
    </citation>
    <scope>NUCLEOTIDE SEQUENCE</scope>
    <source>
        <strain evidence="1">BR01</strain>
    </source>
</reference>
<dbReference type="Proteomes" id="UP000683000">
    <property type="component" value="Unassembled WGS sequence"/>
</dbReference>
<organism evidence="1 2">
    <name type="scientific">Boletus reticuloceps</name>
    <dbReference type="NCBI Taxonomy" id="495285"/>
    <lineage>
        <taxon>Eukaryota</taxon>
        <taxon>Fungi</taxon>
        <taxon>Dikarya</taxon>
        <taxon>Basidiomycota</taxon>
        <taxon>Agaricomycotina</taxon>
        <taxon>Agaricomycetes</taxon>
        <taxon>Agaricomycetidae</taxon>
        <taxon>Boletales</taxon>
        <taxon>Boletineae</taxon>
        <taxon>Boletaceae</taxon>
        <taxon>Boletoideae</taxon>
        <taxon>Boletus</taxon>
    </lineage>
</organism>
<sequence>MIKDLRAIITLFRKSSHAAEALEAVLHRLGISRGLEGIGKTRFATICTAAMSLQQCLPALRELVGNSFKFPAKKVALANLFQPGSIVGLTFEISLNRFTQVGAPIAKSIVCLESTQTNPADVYKYWIAICGSVKQVLNNPTNGFSSDDASEIYRVVNACFHEQLQDGPADCYLAAFALEPRKSLCLYHENEH</sequence>
<name>A0A8I2YEV4_9AGAM</name>
<gene>
    <name evidence="1" type="ORF">JVT61DRAFT_11244</name>
</gene>